<comment type="caution">
    <text evidence="4">The sequence shown here is derived from an EMBL/GenBank/DDBJ whole genome shotgun (WGS) entry which is preliminary data.</text>
</comment>
<evidence type="ECO:0000313" key="4">
    <source>
        <dbReference type="EMBL" id="EMA42916.1"/>
    </source>
</evidence>
<name>M0MAY3_9EURY</name>
<dbReference type="GO" id="GO:0005524">
    <property type="term" value="F:ATP binding"/>
    <property type="evidence" value="ECO:0007669"/>
    <property type="project" value="InterPro"/>
</dbReference>
<dbReference type="Gene3D" id="3.40.50.300">
    <property type="entry name" value="P-loop containing nucleotide triphosphate hydrolases"/>
    <property type="match status" value="1"/>
</dbReference>
<sequence>MSHPALETDEYSCAAGKRGGMSGIDVEPVDEEETDGDAETEAGSSAESADDNTIEVTPTDSVGEEGDQEPDRRRDAVDIDPTDDPIDGPDYVLYGGKGGVGKTTMAAATALDSARAGVRTLVVSTDPAHSLSDTFETDIPAEPARLRDDVPLYGAEIDPDAAAERGQAAFLGDDTGGISGMGDMGMGAGDDGSLGETGSGAGGGPFGGLGEMLGGDSPMDALFGGSMPGADEAAAMQLLLEYLDDDRFDRVVVDTAPTGHTLRLLELPEVMDTMLGRILQFRQRLSGMFENMKGMFGGGEDVPDDPDDLEDLQVLRERIERLRAALRDPARTDFRIVLVPEEMSVFESKRLRGQLEEFDIPVGTVVVNRVMEPLSDVTDDVAIDGEAEFLEPNLDDCEFCQRRWDVQQSALAEAQELFRGPEVKRVPLFADEVRGEEMLGVVGACLR</sequence>
<feature type="compositionally biased region" description="Acidic residues" evidence="2">
    <location>
        <begin position="78"/>
        <end position="87"/>
    </location>
</feature>
<dbReference type="STRING" id="1227454.C446_03681"/>
<dbReference type="InterPro" id="IPR027417">
    <property type="entry name" value="P-loop_NTPase"/>
</dbReference>
<dbReference type="GO" id="GO:0016887">
    <property type="term" value="F:ATP hydrolysis activity"/>
    <property type="evidence" value="ECO:0007669"/>
    <property type="project" value="InterPro"/>
</dbReference>
<feature type="domain" description="ArsA/GET3 Anion-transporting ATPase-like" evidence="3">
    <location>
        <begin position="225"/>
        <end position="445"/>
    </location>
</feature>
<feature type="region of interest" description="Disordered" evidence="2">
    <location>
        <begin position="1"/>
        <end position="91"/>
    </location>
</feature>
<dbReference type="InterPro" id="IPR025723">
    <property type="entry name" value="ArsA/GET3_ATPase-like"/>
</dbReference>
<reference evidence="4 5" key="1">
    <citation type="journal article" date="2014" name="PLoS Genet.">
        <title>Phylogenetically driven sequencing of extremely halophilic archaea reveals strategies for static and dynamic osmo-response.</title>
        <authorList>
            <person name="Becker E.A."/>
            <person name="Seitzer P.M."/>
            <person name="Tritt A."/>
            <person name="Larsen D."/>
            <person name="Krusor M."/>
            <person name="Yao A.I."/>
            <person name="Wu D."/>
            <person name="Madern D."/>
            <person name="Eisen J.A."/>
            <person name="Darling A.E."/>
            <person name="Facciotti M.T."/>
        </authorList>
    </citation>
    <scope>NUCLEOTIDE SEQUENCE [LARGE SCALE GENOMIC DNA]</scope>
    <source>
        <strain evidence="4 5">JCM 10879</strain>
    </source>
</reference>
<dbReference type="InterPro" id="IPR016300">
    <property type="entry name" value="ATPase_ArsA/GET3"/>
</dbReference>
<comment type="similarity">
    <text evidence="1">Belongs to the arsA ATPase family.</text>
</comment>
<dbReference type="EMBL" id="AOMA01000048">
    <property type="protein sequence ID" value="EMA42916.1"/>
    <property type="molecule type" value="Genomic_DNA"/>
</dbReference>
<evidence type="ECO:0000256" key="2">
    <source>
        <dbReference type="SAM" id="MobiDB-lite"/>
    </source>
</evidence>
<evidence type="ECO:0000313" key="5">
    <source>
        <dbReference type="Proteomes" id="UP000011607"/>
    </source>
</evidence>
<gene>
    <name evidence="4" type="ORF">C446_03681</name>
</gene>
<organism evidence="4 5">
    <name type="scientific">Halobiforma nitratireducens JCM 10879</name>
    <dbReference type="NCBI Taxonomy" id="1227454"/>
    <lineage>
        <taxon>Archaea</taxon>
        <taxon>Methanobacteriati</taxon>
        <taxon>Methanobacteriota</taxon>
        <taxon>Stenosarchaea group</taxon>
        <taxon>Halobacteria</taxon>
        <taxon>Halobacteriales</taxon>
        <taxon>Natrialbaceae</taxon>
        <taxon>Halobiforma</taxon>
    </lineage>
</organism>
<accession>M0MAY3</accession>
<protein>
    <submittedName>
        <fullName evidence="4">Arsenite-activated ATPase ArsA</fullName>
    </submittedName>
</protein>
<dbReference type="AlphaFoldDB" id="M0MAY3"/>
<dbReference type="SUPFAM" id="SSF52540">
    <property type="entry name" value="P-loop containing nucleoside triphosphate hydrolases"/>
    <property type="match status" value="1"/>
</dbReference>
<dbReference type="PANTHER" id="PTHR10803:SF3">
    <property type="entry name" value="ATPASE GET3"/>
    <property type="match status" value="1"/>
</dbReference>
<dbReference type="Pfam" id="PF02374">
    <property type="entry name" value="ArsA_ATPase"/>
    <property type="match status" value="2"/>
</dbReference>
<dbReference type="PATRIC" id="fig|1227454.3.peg.713"/>
<dbReference type="PANTHER" id="PTHR10803">
    <property type="entry name" value="ARSENICAL PUMP-DRIVING ATPASE ARSENITE-TRANSLOCATING ATPASE"/>
    <property type="match status" value="1"/>
</dbReference>
<dbReference type="Proteomes" id="UP000011607">
    <property type="component" value="Unassembled WGS sequence"/>
</dbReference>
<dbReference type="eggNOG" id="arCOG02849">
    <property type="taxonomic scope" value="Archaea"/>
</dbReference>
<keyword evidence="5" id="KW-1185">Reference proteome</keyword>
<evidence type="ECO:0000256" key="1">
    <source>
        <dbReference type="ARBA" id="ARBA00011040"/>
    </source>
</evidence>
<dbReference type="NCBIfam" id="TIGR00345">
    <property type="entry name" value="GET3_arsA_TRC40"/>
    <property type="match status" value="1"/>
</dbReference>
<evidence type="ECO:0000259" key="3">
    <source>
        <dbReference type="Pfam" id="PF02374"/>
    </source>
</evidence>
<proteinExistence type="inferred from homology"/>
<feature type="compositionally biased region" description="Acidic residues" evidence="2">
    <location>
        <begin position="27"/>
        <end position="40"/>
    </location>
</feature>
<feature type="domain" description="ArsA/GET3 Anion-transporting ATPase-like" evidence="3">
    <location>
        <begin position="91"/>
        <end position="168"/>
    </location>
</feature>
<dbReference type="CDD" id="cd02035">
    <property type="entry name" value="ArsA"/>
    <property type="match status" value="1"/>
</dbReference>